<dbReference type="AlphaFoldDB" id="W9G7Z0"/>
<accession>W9G7Z0</accession>
<dbReference type="InterPro" id="IPR036661">
    <property type="entry name" value="Luciferase-like_sf"/>
</dbReference>
<feature type="domain" description="Luciferase-like" evidence="2">
    <location>
        <begin position="1"/>
        <end position="214"/>
    </location>
</feature>
<dbReference type="eggNOG" id="COG2141">
    <property type="taxonomic scope" value="Bacteria"/>
</dbReference>
<protein>
    <submittedName>
        <fullName evidence="3">Luciferase</fullName>
    </submittedName>
</protein>
<dbReference type="EMBL" id="AWSA01000031">
    <property type="protein sequence ID" value="EWT00933.1"/>
    <property type="molecule type" value="Genomic_DNA"/>
</dbReference>
<dbReference type="PANTHER" id="PTHR43244:SF1">
    <property type="entry name" value="5,10-METHYLENETETRAHYDROMETHANOPTERIN REDUCTASE"/>
    <property type="match status" value="1"/>
</dbReference>
<sequence>MRFGVTILPEHAWSVAAPLWREAEAMGFDHAWTYDHVVWSGLPEAPWFGAVPTLTAAATVTERIGLGTFVSSPNTHQPVAFLRDILALDDISGGRFLLGIGTGGDLDSRIAGEDLSLGDRVARFHEFATLLGRLLSEDHVSAEGRFYGARDVRTLPGPVRGGDTGDRVPLLIAANGPKSIRLAVERGDGWLTYGGSAETDAGWWELVARAGRAVDEALAADASGRHTSSSFSRYLNLDSAPTFSLDSVGAFEDAVGRAAELGFTDVITHWPRPEGPYAGRRETLDAVVAEVLPRWR</sequence>
<keyword evidence="4" id="KW-1185">Reference proteome</keyword>
<comment type="caution">
    <text evidence="3">The sequence shown here is derived from an EMBL/GenBank/DDBJ whole genome shotgun (WGS) entry which is preliminary data.</text>
</comment>
<dbReference type="InterPro" id="IPR050564">
    <property type="entry name" value="F420-G6PD/mer"/>
</dbReference>
<dbReference type="RefSeq" id="WP_034807192.1">
    <property type="nucleotide sequence ID" value="NZ_AWSA01000031.1"/>
</dbReference>
<dbReference type="Proteomes" id="UP000019489">
    <property type="component" value="Unassembled WGS sequence"/>
</dbReference>
<dbReference type="GO" id="GO:0016705">
    <property type="term" value="F:oxidoreductase activity, acting on paired donors, with incorporation or reduction of molecular oxygen"/>
    <property type="evidence" value="ECO:0007669"/>
    <property type="project" value="InterPro"/>
</dbReference>
<reference evidence="3 4" key="1">
    <citation type="submission" date="2013-08" db="EMBL/GenBank/DDBJ databases">
        <title>Intrasporangium oryzae NRRL B-24470.</title>
        <authorList>
            <person name="Liu H."/>
            <person name="Wang G."/>
        </authorList>
    </citation>
    <scope>NUCLEOTIDE SEQUENCE [LARGE SCALE GENOMIC DNA]</scope>
    <source>
        <strain evidence="3 4">NRRL B-24470</strain>
    </source>
</reference>
<dbReference type="OrthoDB" id="7374740at2"/>
<evidence type="ECO:0000313" key="4">
    <source>
        <dbReference type="Proteomes" id="UP000019489"/>
    </source>
</evidence>
<evidence type="ECO:0000313" key="3">
    <source>
        <dbReference type="EMBL" id="EWT00933.1"/>
    </source>
</evidence>
<proteinExistence type="predicted"/>
<dbReference type="Pfam" id="PF00296">
    <property type="entry name" value="Bac_luciferase"/>
    <property type="match status" value="1"/>
</dbReference>
<evidence type="ECO:0000259" key="2">
    <source>
        <dbReference type="Pfam" id="PF00296"/>
    </source>
</evidence>
<evidence type="ECO:0000256" key="1">
    <source>
        <dbReference type="ARBA" id="ARBA00023002"/>
    </source>
</evidence>
<dbReference type="Gene3D" id="3.20.20.30">
    <property type="entry name" value="Luciferase-like domain"/>
    <property type="match status" value="1"/>
</dbReference>
<name>W9G7Z0_9MICO</name>
<dbReference type="InterPro" id="IPR011251">
    <property type="entry name" value="Luciferase-like_dom"/>
</dbReference>
<dbReference type="PATRIC" id="fig|1386089.3.peg.2829"/>
<keyword evidence="1" id="KW-0560">Oxidoreductase</keyword>
<dbReference type="STRING" id="1386089.N865_05815"/>
<dbReference type="SUPFAM" id="SSF51679">
    <property type="entry name" value="Bacterial luciferase-like"/>
    <property type="match status" value="1"/>
</dbReference>
<organism evidence="3 4">
    <name type="scientific">Intrasporangium oryzae NRRL B-24470</name>
    <dbReference type="NCBI Taxonomy" id="1386089"/>
    <lineage>
        <taxon>Bacteria</taxon>
        <taxon>Bacillati</taxon>
        <taxon>Actinomycetota</taxon>
        <taxon>Actinomycetes</taxon>
        <taxon>Micrococcales</taxon>
        <taxon>Intrasporangiaceae</taxon>
        <taxon>Intrasporangium</taxon>
    </lineage>
</organism>
<gene>
    <name evidence="3" type="ORF">N865_05815</name>
</gene>
<dbReference type="PANTHER" id="PTHR43244">
    <property type="match status" value="1"/>
</dbReference>